<dbReference type="InterPro" id="IPR011990">
    <property type="entry name" value="TPR-like_helical_dom_sf"/>
</dbReference>
<reference evidence="1" key="1">
    <citation type="submission" date="2023-06" db="EMBL/GenBank/DDBJ databases">
        <authorList>
            <consortium name="Lawrence Berkeley National Laboratory"/>
            <person name="Ahrendt S."/>
            <person name="Sahu N."/>
            <person name="Indic B."/>
            <person name="Wong-Bajracharya J."/>
            <person name="Merenyi Z."/>
            <person name="Ke H.-M."/>
            <person name="Monk M."/>
            <person name="Kocsube S."/>
            <person name="Drula E."/>
            <person name="Lipzen A."/>
            <person name="Balint B."/>
            <person name="Henrissat B."/>
            <person name="Andreopoulos B."/>
            <person name="Martin F.M."/>
            <person name="Harder C.B."/>
            <person name="Rigling D."/>
            <person name="Ford K.L."/>
            <person name="Foster G.D."/>
            <person name="Pangilinan J."/>
            <person name="Papanicolaou A."/>
            <person name="Barry K."/>
            <person name="LaButti K."/>
            <person name="Viragh M."/>
            <person name="Koriabine M."/>
            <person name="Yan M."/>
            <person name="Riley R."/>
            <person name="Champramary S."/>
            <person name="Plett K.L."/>
            <person name="Tsai I.J."/>
            <person name="Slot J."/>
            <person name="Sipos G."/>
            <person name="Plett J."/>
            <person name="Nagy L.G."/>
            <person name="Grigoriev I.V."/>
        </authorList>
    </citation>
    <scope>NUCLEOTIDE SEQUENCE</scope>
    <source>
        <strain evidence="1">CCBAS 213</strain>
    </source>
</reference>
<dbReference type="Proteomes" id="UP001175211">
    <property type="component" value="Unassembled WGS sequence"/>
</dbReference>
<dbReference type="RefSeq" id="XP_060324540.1">
    <property type="nucleotide sequence ID" value="XM_060474528.1"/>
</dbReference>
<keyword evidence="2" id="KW-1185">Reference proteome</keyword>
<dbReference type="Gene3D" id="1.25.40.10">
    <property type="entry name" value="Tetratricopeptide repeat domain"/>
    <property type="match status" value="1"/>
</dbReference>
<comment type="caution">
    <text evidence="1">The sequence shown here is derived from an EMBL/GenBank/DDBJ whole genome shotgun (WGS) entry which is preliminary data.</text>
</comment>
<dbReference type="SUPFAM" id="SSF48452">
    <property type="entry name" value="TPR-like"/>
    <property type="match status" value="1"/>
</dbReference>
<organism evidence="1 2">
    <name type="scientific">Armillaria tabescens</name>
    <name type="common">Ringless honey mushroom</name>
    <name type="synonym">Agaricus tabescens</name>
    <dbReference type="NCBI Taxonomy" id="1929756"/>
    <lineage>
        <taxon>Eukaryota</taxon>
        <taxon>Fungi</taxon>
        <taxon>Dikarya</taxon>
        <taxon>Basidiomycota</taxon>
        <taxon>Agaricomycotina</taxon>
        <taxon>Agaricomycetes</taxon>
        <taxon>Agaricomycetidae</taxon>
        <taxon>Agaricales</taxon>
        <taxon>Marasmiineae</taxon>
        <taxon>Physalacriaceae</taxon>
        <taxon>Desarmillaria</taxon>
    </lineage>
</organism>
<sequence length="67" mass="7522">MQMFETIGNSLGAAQCLQSLGDILWMTDQYPEAVSKLEKAMQMFKTIGDSLEAAQCVKILHHCQKFL</sequence>
<gene>
    <name evidence="1" type="ORF">EV420DRAFT_1577278</name>
</gene>
<dbReference type="AlphaFoldDB" id="A0AA39JHV6"/>
<dbReference type="GeneID" id="85358076"/>
<evidence type="ECO:0008006" key="3">
    <source>
        <dbReference type="Google" id="ProtNLM"/>
    </source>
</evidence>
<evidence type="ECO:0000313" key="2">
    <source>
        <dbReference type="Proteomes" id="UP001175211"/>
    </source>
</evidence>
<accession>A0AA39JHV6</accession>
<proteinExistence type="predicted"/>
<protein>
    <recommendedName>
        <fullName evidence="3">Tetratricopeptide repeat protein</fullName>
    </recommendedName>
</protein>
<dbReference type="EMBL" id="JAUEPS010000061">
    <property type="protein sequence ID" value="KAK0443046.1"/>
    <property type="molecule type" value="Genomic_DNA"/>
</dbReference>
<evidence type="ECO:0000313" key="1">
    <source>
        <dbReference type="EMBL" id="KAK0443046.1"/>
    </source>
</evidence>
<name>A0AA39JHV6_ARMTA</name>